<dbReference type="PROSITE" id="PS51518">
    <property type="entry name" value="SGF29_C"/>
    <property type="match status" value="1"/>
</dbReference>
<dbReference type="Gene3D" id="2.30.30.140">
    <property type="match status" value="1"/>
</dbReference>
<keyword evidence="4" id="KW-1185">Reference proteome</keyword>
<evidence type="ECO:0000256" key="1">
    <source>
        <dbReference type="SAM" id="MobiDB-lite"/>
    </source>
</evidence>
<feature type="compositionally biased region" description="Polar residues" evidence="1">
    <location>
        <begin position="240"/>
        <end position="258"/>
    </location>
</feature>
<evidence type="ECO:0000259" key="2">
    <source>
        <dbReference type="PROSITE" id="PS51518"/>
    </source>
</evidence>
<evidence type="ECO:0000313" key="3">
    <source>
        <dbReference type="EMBL" id="KAB8346278.1"/>
    </source>
</evidence>
<dbReference type="InterPro" id="IPR010750">
    <property type="entry name" value="SGF29_tudor-like_dom"/>
</dbReference>
<dbReference type="PANTHER" id="PTHR21539">
    <property type="entry name" value="SAGA-ASSOCIATED FACTOR 29"/>
    <property type="match status" value="1"/>
</dbReference>
<gene>
    <name evidence="3" type="ORF">FH972_023322</name>
</gene>
<dbReference type="PANTHER" id="PTHR21539:SF0">
    <property type="entry name" value="SAGA-ASSOCIATED FACTOR 29"/>
    <property type="match status" value="1"/>
</dbReference>
<feature type="compositionally biased region" description="Low complexity" evidence="1">
    <location>
        <begin position="226"/>
        <end position="235"/>
    </location>
</feature>
<evidence type="ECO:0000313" key="4">
    <source>
        <dbReference type="Proteomes" id="UP000327013"/>
    </source>
</evidence>
<comment type="caution">
    <text evidence="3">The sequence shown here is derived from an EMBL/GenBank/DDBJ whole genome shotgun (WGS) entry which is preliminary data.</text>
</comment>
<dbReference type="Pfam" id="PF07039">
    <property type="entry name" value="SGF29_Tudor"/>
    <property type="match status" value="1"/>
</dbReference>
<feature type="domain" description="SGF29 C-terminal" evidence="2">
    <location>
        <begin position="264"/>
        <end position="394"/>
    </location>
</feature>
<accession>A0A5N6KVH7</accession>
<name>A0A5N6KVH7_9ROSI</name>
<dbReference type="EMBL" id="VIBQ01000013">
    <property type="protein sequence ID" value="KAB8346278.1"/>
    <property type="molecule type" value="Genomic_DNA"/>
</dbReference>
<dbReference type="GO" id="GO:0000124">
    <property type="term" value="C:SAGA complex"/>
    <property type="evidence" value="ECO:0007669"/>
    <property type="project" value="InterPro"/>
</dbReference>
<dbReference type="AlphaFoldDB" id="A0A5N6KVH7"/>
<feature type="region of interest" description="Disordered" evidence="1">
    <location>
        <begin position="194"/>
        <end position="264"/>
    </location>
</feature>
<dbReference type="InterPro" id="IPR037802">
    <property type="entry name" value="SGF29"/>
</dbReference>
<organism evidence="3 4">
    <name type="scientific">Carpinus fangiana</name>
    <dbReference type="NCBI Taxonomy" id="176857"/>
    <lineage>
        <taxon>Eukaryota</taxon>
        <taxon>Viridiplantae</taxon>
        <taxon>Streptophyta</taxon>
        <taxon>Embryophyta</taxon>
        <taxon>Tracheophyta</taxon>
        <taxon>Spermatophyta</taxon>
        <taxon>Magnoliopsida</taxon>
        <taxon>eudicotyledons</taxon>
        <taxon>Gunneridae</taxon>
        <taxon>Pentapetalae</taxon>
        <taxon>rosids</taxon>
        <taxon>fabids</taxon>
        <taxon>Fagales</taxon>
        <taxon>Betulaceae</taxon>
        <taxon>Carpinus</taxon>
    </lineage>
</organism>
<proteinExistence type="predicted"/>
<reference evidence="3 4" key="1">
    <citation type="submission" date="2019-06" db="EMBL/GenBank/DDBJ databases">
        <title>A chromosomal-level reference genome of Carpinus fangiana (Coryloideae, Betulaceae).</title>
        <authorList>
            <person name="Yang X."/>
            <person name="Wang Z."/>
            <person name="Zhang L."/>
            <person name="Hao G."/>
            <person name="Liu J."/>
            <person name="Yang Y."/>
        </authorList>
    </citation>
    <scope>NUCLEOTIDE SEQUENCE [LARGE SCALE GENOMIC DNA]</scope>
    <source>
        <strain evidence="3">Cfa_2016G</strain>
        <tissue evidence="3">Leaf</tissue>
    </source>
</reference>
<sequence length="394" mass="43883">MVVNAAAANDAAATDFPPLTRNTKGLGGQVLTEASRRILPALYTHQPHGPGDTLLSSNRQHQDHTLLVGWLQLVLGRYSLSSVVMSGRNRPRASFVKEDIADESGLWNSIVEKIRRCRDLNEEYQTSRSELVEAQEKLGDAEPNSENVATLERMEKLHREGIKIAEEEIRVLLEEPDDLLKNLDTLVSVRAAFEIDPPRQPTNGKPRNNKRRLDTDVPIDSPAPTPEVTTPAPNARLVTKGTSRSGSVAATSIKSETSADTEEKQNKLVVGAEVLHRTRKNQDGYGLLCKIINIIGEGKQRKYEIQDDQPEVGKDPDPPYKVSYRELVPIPASSKDLPNIAKGTAVLAVYPDTSVFYKAEVLRMTKDHCRLRFEGEDDHSHEPEIPRRLVVEFK</sequence>
<dbReference type="OrthoDB" id="10265994at2759"/>
<protein>
    <recommendedName>
        <fullName evidence="2">SGF29 C-terminal domain-containing protein</fullName>
    </recommendedName>
</protein>
<dbReference type="Proteomes" id="UP000327013">
    <property type="component" value="Unassembled WGS sequence"/>
</dbReference>